<dbReference type="Gene3D" id="1.20.1280.70">
    <property type="entry name" value="Exonuclease ExoI, domain 3"/>
    <property type="match status" value="1"/>
</dbReference>
<dbReference type="Pfam" id="PF08411">
    <property type="entry name" value="ExoI_SH3"/>
    <property type="match status" value="1"/>
</dbReference>
<dbReference type="NCBIfam" id="NF008746">
    <property type="entry name" value="PRK11779.1"/>
    <property type="match status" value="1"/>
</dbReference>
<name>A0ABP9ENA1_9GAMM</name>
<accession>A0ABP9ENA1</accession>
<evidence type="ECO:0000256" key="4">
    <source>
        <dbReference type="ARBA" id="ARBA00019900"/>
    </source>
</evidence>
<dbReference type="Pfam" id="PF00929">
    <property type="entry name" value="RNase_T"/>
    <property type="match status" value="1"/>
</dbReference>
<keyword evidence="8 14" id="KW-0378">Hydrolase</keyword>
<evidence type="ECO:0000256" key="10">
    <source>
        <dbReference type="ARBA" id="ARBA00022842"/>
    </source>
</evidence>
<dbReference type="InterPro" id="IPR023607">
    <property type="entry name" value="Exodeoxyribonuclease_I"/>
</dbReference>
<keyword evidence="18" id="KW-1185">Reference proteome</keyword>
<dbReference type="PANTHER" id="PTHR11046">
    <property type="entry name" value="OLIGORIBONUCLEASE, MITOCHONDRIAL"/>
    <property type="match status" value="1"/>
</dbReference>
<evidence type="ECO:0000256" key="11">
    <source>
        <dbReference type="ARBA" id="ARBA00023125"/>
    </source>
</evidence>
<dbReference type="PIRSF" id="PIRSF000977">
    <property type="entry name" value="Exodeoxyribonuclease_I"/>
    <property type="match status" value="1"/>
</dbReference>
<dbReference type="Gene3D" id="3.30.1520.20">
    <property type="entry name" value="Exonuclease ExoI, domain 2"/>
    <property type="match status" value="1"/>
</dbReference>
<evidence type="ECO:0000256" key="12">
    <source>
        <dbReference type="ARBA" id="ARBA00023204"/>
    </source>
</evidence>
<evidence type="ECO:0000256" key="1">
    <source>
        <dbReference type="ARBA" id="ARBA00000563"/>
    </source>
</evidence>
<evidence type="ECO:0000256" key="8">
    <source>
        <dbReference type="ARBA" id="ARBA00022801"/>
    </source>
</evidence>
<dbReference type="Gene3D" id="1.10.287.1240">
    <property type="match status" value="1"/>
</dbReference>
<dbReference type="SUPFAM" id="SSF53098">
    <property type="entry name" value="Ribonuclease H-like"/>
    <property type="match status" value="1"/>
</dbReference>
<dbReference type="InterPro" id="IPR013620">
    <property type="entry name" value="Exonuc_1_SH3"/>
</dbReference>
<dbReference type="RefSeq" id="WP_345334419.1">
    <property type="nucleotide sequence ID" value="NZ_BAABJZ010000016.1"/>
</dbReference>
<dbReference type="InterPro" id="IPR038649">
    <property type="entry name" value="EXOI_SH3_sf"/>
</dbReference>
<keyword evidence="11" id="KW-0238">DNA-binding</keyword>
<comment type="caution">
    <text evidence="17">The sequence shown here is derived from an EMBL/GenBank/DDBJ whole genome shotgun (WGS) entry which is preliminary data.</text>
</comment>
<comment type="catalytic activity">
    <reaction evidence="1 14">
        <text>Exonucleolytic cleavage in the 3'- to 5'-direction to yield nucleoside 5'-phosphates.</text>
        <dbReference type="EC" id="3.1.11.1"/>
    </reaction>
</comment>
<evidence type="ECO:0000256" key="6">
    <source>
        <dbReference type="ARBA" id="ARBA00022723"/>
    </source>
</evidence>
<protein>
    <recommendedName>
        <fullName evidence="4 14">Exodeoxyribonuclease I</fullName>
        <ecNumber evidence="3 14">3.1.11.1</ecNumber>
    </recommendedName>
</protein>
<evidence type="ECO:0000256" key="2">
    <source>
        <dbReference type="ARBA" id="ARBA00001946"/>
    </source>
</evidence>
<dbReference type="CDD" id="cd06138">
    <property type="entry name" value="ExoI_N"/>
    <property type="match status" value="1"/>
</dbReference>
<feature type="domain" description="ExoI SH3-like" evidence="15">
    <location>
        <begin position="198"/>
        <end position="353"/>
    </location>
</feature>
<keyword evidence="5 14" id="KW-0540">Nuclease</keyword>
<evidence type="ECO:0000256" key="9">
    <source>
        <dbReference type="ARBA" id="ARBA00022839"/>
    </source>
</evidence>
<evidence type="ECO:0000256" key="13">
    <source>
        <dbReference type="ARBA" id="ARBA00046792"/>
    </source>
</evidence>
<gene>
    <name evidence="17" type="primary">sbcB</name>
    <name evidence="17" type="ORF">GCM10023333_12110</name>
</gene>
<proteinExistence type="predicted"/>
<organism evidence="17 18">
    <name type="scientific">Ferrimonas pelagia</name>
    <dbReference type="NCBI Taxonomy" id="1177826"/>
    <lineage>
        <taxon>Bacteria</taxon>
        <taxon>Pseudomonadati</taxon>
        <taxon>Pseudomonadota</taxon>
        <taxon>Gammaproteobacteria</taxon>
        <taxon>Alteromonadales</taxon>
        <taxon>Ferrimonadaceae</taxon>
        <taxon>Ferrimonas</taxon>
    </lineage>
</organism>
<dbReference type="InterPro" id="IPR034747">
    <property type="entry name" value="EXOI_SH3"/>
</dbReference>
<dbReference type="PROSITE" id="PS51785">
    <property type="entry name" value="EXOI_C"/>
    <property type="match status" value="1"/>
</dbReference>
<dbReference type="EC" id="3.1.11.1" evidence="3 14"/>
<dbReference type="Proteomes" id="UP001499988">
    <property type="component" value="Unassembled WGS sequence"/>
</dbReference>
<evidence type="ECO:0000259" key="16">
    <source>
        <dbReference type="PROSITE" id="PS51785"/>
    </source>
</evidence>
<keyword evidence="9 14" id="KW-0269">Exonuclease</keyword>
<evidence type="ECO:0000256" key="14">
    <source>
        <dbReference type="PIRNR" id="PIRNR000977"/>
    </source>
</evidence>
<dbReference type="InterPro" id="IPR036397">
    <property type="entry name" value="RNaseH_sf"/>
</dbReference>
<sequence>MKQEQTLLWHDYETWGADPSTDRPAQFAGIRTDLELNIIEEPVEYYCQLPTDYLPQPEAIFVTGITPQKANRLGLVEAEFIAKVHEQMARPGTCTVGYNSIRFDDEVTRYSLYRNFFEPYGREWQNGNSRWDIIDLARACYALRPDGIVWPEREPGVPSFKLEHLTAANGIGHDSAHDAVSDVKATIAFAKLLKEKQPKLYQWYFSLRRKQAVAQQIDILALKPLLHVSSRFAAAQGCAALVLPMAWHPDNKNAVACVDLTQDPTPLLEWDIATLRSKLYLKASERPEGEPRVPVKLVHLNRSPFVAPASTLDDGNAERLGLDKPLCREHFRLLKQHHKIVREKLHGLFTDSAPPQTAERQVEQQLYDGFFSEADRAQIELVRTTPAEHLAALTPEFTDPRLAPLLFHYRARNYPQTLSEGEQLKWREHCQATLDNPEYLYKLEQLFEQHSSDETRLRLLTALGHYLQSL</sequence>
<comment type="cofactor">
    <cofactor evidence="2">
        <name>Mg(2+)</name>
        <dbReference type="ChEBI" id="CHEBI:18420"/>
    </cofactor>
</comment>
<dbReference type="PROSITE" id="PS51784">
    <property type="entry name" value="EXOI_SH3"/>
    <property type="match status" value="1"/>
</dbReference>
<dbReference type="InterPro" id="IPR012337">
    <property type="entry name" value="RNaseH-like_sf"/>
</dbReference>
<dbReference type="Gene3D" id="3.30.420.10">
    <property type="entry name" value="Ribonuclease H-like superfamily/Ribonuclease H"/>
    <property type="match status" value="1"/>
</dbReference>
<evidence type="ECO:0000259" key="15">
    <source>
        <dbReference type="PROSITE" id="PS51784"/>
    </source>
</evidence>
<keyword evidence="7 14" id="KW-0227">DNA damage</keyword>
<keyword evidence="6" id="KW-0479">Metal-binding</keyword>
<comment type="subunit">
    <text evidence="13">Monomer. Interacts with ssb (via C-terminus); this interaction stimulates the exonuclease activity by recruiting the enzyme to its substrate.</text>
</comment>
<reference evidence="18" key="1">
    <citation type="journal article" date="2019" name="Int. J. Syst. Evol. Microbiol.">
        <title>The Global Catalogue of Microorganisms (GCM) 10K type strain sequencing project: providing services to taxonomists for standard genome sequencing and annotation.</title>
        <authorList>
            <consortium name="The Broad Institute Genomics Platform"/>
            <consortium name="The Broad Institute Genome Sequencing Center for Infectious Disease"/>
            <person name="Wu L."/>
            <person name="Ma J."/>
        </authorList>
    </citation>
    <scope>NUCLEOTIDE SEQUENCE [LARGE SCALE GENOMIC DNA]</scope>
    <source>
        <strain evidence="18">JCM 18401</strain>
    </source>
</reference>
<keyword evidence="10" id="KW-0460">Magnesium</keyword>
<evidence type="ECO:0000256" key="3">
    <source>
        <dbReference type="ARBA" id="ARBA00012108"/>
    </source>
</evidence>
<dbReference type="InterPro" id="IPR022894">
    <property type="entry name" value="Oligoribonuclease"/>
</dbReference>
<feature type="domain" description="ExoI C-terminal" evidence="16">
    <location>
        <begin position="358"/>
        <end position="470"/>
    </location>
</feature>
<evidence type="ECO:0000313" key="18">
    <source>
        <dbReference type="Proteomes" id="UP001499988"/>
    </source>
</evidence>
<evidence type="ECO:0000313" key="17">
    <source>
        <dbReference type="EMBL" id="GAA4879654.1"/>
    </source>
</evidence>
<keyword evidence="12 14" id="KW-0234">DNA repair</keyword>
<dbReference type="EMBL" id="BAABJZ010000016">
    <property type="protein sequence ID" value="GAA4879654.1"/>
    <property type="molecule type" value="Genomic_DNA"/>
</dbReference>
<evidence type="ECO:0000256" key="5">
    <source>
        <dbReference type="ARBA" id="ARBA00022722"/>
    </source>
</evidence>
<dbReference type="InterPro" id="IPR058561">
    <property type="entry name" value="Exonuc_1_C"/>
</dbReference>
<dbReference type="PANTHER" id="PTHR11046:SF11">
    <property type="entry name" value="EXODEOXYRIBONUCLEASE I"/>
    <property type="match status" value="1"/>
</dbReference>
<dbReference type="InterPro" id="IPR013520">
    <property type="entry name" value="Ribonucl_H"/>
</dbReference>
<dbReference type="Pfam" id="PF26016">
    <property type="entry name" value="ExoI_C"/>
    <property type="match status" value="1"/>
</dbReference>
<evidence type="ECO:0000256" key="7">
    <source>
        <dbReference type="ARBA" id="ARBA00022763"/>
    </source>
</evidence>